<dbReference type="OrthoDB" id="9800945at2"/>
<accession>A0A1M5G3D6</accession>
<gene>
    <name evidence="1" type="ORF">SAMN05443144_11669</name>
</gene>
<dbReference type="Proteomes" id="UP000184041">
    <property type="component" value="Unassembled WGS sequence"/>
</dbReference>
<evidence type="ECO:0000313" key="2">
    <source>
        <dbReference type="Proteomes" id="UP000184041"/>
    </source>
</evidence>
<dbReference type="EMBL" id="FQUS01000016">
    <property type="protein sequence ID" value="SHF98233.1"/>
    <property type="molecule type" value="Genomic_DNA"/>
</dbReference>
<sequence length="83" mass="9331">MKQNSSASQKNYSWPELPAPAEWQETLEMIYLWSQMAENSDELLFAFLQSTNEASDVNSDWDRKSLGKDEGVGLAAKLAAYPT</sequence>
<dbReference type="RefSeq" id="WP_073065973.1">
    <property type="nucleotide sequence ID" value="NZ_FQUS01000016.1"/>
</dbReference>
<name>A0A1M5G3D6_9BACT</name>
<keyword evidence="2" id="KW-1185">Reference proteome</keyword>
<reference evidence="1 2" key="1">
    <citation type="submission" date="2016-11" db="EMBL/GenBank/DDBJ databases">
        <authorList>
            <person name="Jaros S."/>
            <person name="Januszkiewicz K."/>
            <person name="Wedrychowicz H."/>
        </authorList>
    </citation>
    <scope>NUCLEOTIDE SEQUENCE [LARGE SCALE GENOMIC DNA]</scope>
    <source>
        <strain evidence="1 2">DSM 21986</strain>
    </source>
</reference>
<dbReference type="AlphaFoldDB" id="A0A1M5G3D6"/>
<protein>
    <submittedName>
        <fullName evidence="1">Uncharacterized protein</fullName>
    </submittedName>
</protein>
<evidence type="ECO:0000313" key="1">
    <source>
        <dbReference type="EMBL" id="SHF98233.1"/>
    </source>
</evidence>
<proteinExistence type="predicted"/>
<dbReference type="STRING" id="1194090.SAMN05443144_11669"/>
<organism evidence="1 2">
    <name type="scientific">Fodinibius roseus</name>
    <dbReference type="NCBI Taxonomy" id="1194090"/>
    <lineage>
        <taxon>Bacteria</taxon>
        <taxon>Pseudomonadati</taxon>
        <taxon>Balneolota</taxon>
        <taxon>Balneolia</taxon>
        <taxon>Balneolales</taxon>
        <taxon>Balneolaceae</taxon>
        <taxon>Fodinibius</taxon>
    </lineage>
</organism>